<dbReference type="HOGENOM" id="CLU_045235_1_0_7"/>
<dbReference type="NCBIfam" id="NF003676">
    <property type="entry name" value="PRK05303.1"/>
    <property type="match status" value="1"/>
</dbReference>
<name>C4XIS6_SOLM1</name>
<comment type="subunit">
    <text evidence="4">The basal body constitutes a major portion of the flagellar organelle and consists of four rings (L,P,S, and M) mounted on a central rod.</text>
</comment>
<comment type="similarity">
    <text evidence="4">Belongs to the FlgI family.</text>
</comment>
<comment type="subcellular location">
    <subcellularLocation>
        <location evidence="4">Periplasm</location>
    </subcellularLocation>
    <subcellularLocation>
        <location evidence="4">Bacterial flagellum basal body</location>
    </subcellularLocation>
</comment>
<dbReference type="PANTHER" id="PTHR30381:SF0">
    <property type="entry name" value="FLAGELLAR P-RING PROTEIN"/>
    <property type="match status" value="1"/>
</dbReference>
<evidence type="ECO:0000313" key="6">
    <source>
        <dbReference type="Proteomes" id="UP000009071"/>
    </source>
</evidence>
<dbReference type="GO" id="GO:0071973">
    <property type="term" value="P:bacterial-type flagellum-dependent cell motility"/>
    <property type="evidence" value="ECO:0007669"/>
    <property type="project" value="InterPro"/>
</dbReference>
<evidence type="ECO:0000256" key="3">
    <source>
        <dbReference type="ARBA" id="ARBA00023143"/>
    </source>
</evidence>
<sequence>MDMQPNANARRAKTRRPALAVMTAAMPDSLPAMLAVLILAALVLGVVHTAHSARIKDLATVSGMRKNQLVGYGLVVGLSGTGDQRGSDFTVQSIYNMLDKMGVRVDKATLKPKNVAAVMVTAQMPVSSKAGSRLDVTVSSIGDSTSLLGGVLLVTPLKGIDGNIYAIAQGSVLVGGVSAQGAGASVSKNITTVGMVPGGGNIERSVPFAFNDQPDLTLSLRNPDFSTATRLAKRVNESLGQAMATAIDAGTIRLAVPPENQGNLAMLMASIENLDVTPDHRARVVVDEKTGTVVLGQNVQISPVAVTHGNLQIQVQESADVSQPLPFSNGRTVVTPETNIAVNEENRKLKMIEGATLQELVEGLNALGATPRDLISVLRTLEASGALSADLEVN</sequence>
<reference evidence="5 6" key="1">
    <citation type="journal article" date="2009" name="Genome Res.">
        <title>Whole genome sequence of Desulfovibrio magneticus strain RS-1 revealed common gene clusters in magnetotactic bacteria.</title>
        <authorList>
            <person name="Nakazawa H."/>
            <person name="Arakaki A."/>
            <person name="Narita-Yamada S."/>
            <person name="Yashiro I."/>
            <person name="Jinno K."/>
            <person name="Aoki N."/>
            <person name="Tsuruyama A."/>
            <person name="Okamura Y."/>
            <person name="Tanikawa S."/>
            <person name="Fujita N."/>
            <person name="Takeyama H."/>
            <person name="Matsunaga T."/>
        </authorList>
    </citation>
    <scope>NUCLEOTIDE SEQUENCE [LARGE SCALE GENOMIC DNA]</scope>
    <source>
        <strain evidence="6">ATCC 700980 / DSM 13731 / RS-1</strain>
    </source>
</reference>
<dbReference type="Pfam" id="PF02119">
    <property type="entry name" value="FlgI"/>
    <property type="match status" value="1"/>
</dbReference>
<proteinExistence type="inferred from homology"/>
<keyword evidence="5" id="KW-0966">Cell projection</keyword>
<keyword evidence="5" id="KW-0282">Flagellum</keyword>
<dbReference type="PANTHER" id="PTHR30381">
    <property type="entry name" value="FLAGELLAR P-RING PERIPLASMIC PROTEIN FLGI"/>
    <property type="match status" value="1"/>
</dbReference>
<keyword evidence="6" id="KW-1185">Reference proteome</keyword>
<dbReference type="Proteomes" id="UP000009071">
    <property type="component" value="Chromosome"/>
</dbReference>
<dbReference type="EMBL" id="AP010904">
    <property type="protein sequence ID" value="BAH76644.1"/>
    <property type="molecule type" value="Genomic_DNA"/>
</dbReference>
<dbReference type="InterPro" id="IPR001782">
    <property type="entry name" value="Flag_FlgI"/>
</dbReference>
<dbReference type="GO" id="GO:0005198">
    <property type="term" value="F:structural molecule activity"/>
    <property type="evidence" value="ECO:0007669"/>
    <property type="project" value="InterPro"/>
</dbReference>
<dbReference type="KEGG" id="dma:DMR_31530"/>
<keyword evidence="2" id="KW-0732">Signal</keyword>
<protein>
    <recommendedName>
        <fullName evidence="4">Flagellar P-ring protein</fullName>
    </recommendedName>
    <alternativeName>
        <fullName evidence="4">Basal body P-ring protein</fullName>
    </alternativeName>
</protein>
<dbReference type="GO" id="GO:0030288">
    <property type="term" value="C:outer membrane-bounded periplasmic space"/>
    <property type="evidence" value="ECO:0007669"/>
    <property type="project" value="InterPro"/>
</dbReference>
<keyword evidence="4" id="KW-0574">Periplasm</keyword>
<evidence type="ECO:0000313" key="5">
    <source>
        <dbReference type="EMBL" id="BAH76644.1"/>
    </source>
</evidence>
<dbReference type="PRINTS" id="PR01010">
    <property type="entry name" value="FLGPRINGFLGI"/>
</dbReference>
<organism evidence="5 6">
    <name type="scientific">Solidesulfovibrio magneticus (strain ATCC 700980 / DSM 13731 / RS-1)</name>
    <name type="common">Desulfovibrio magneticus</name>
    <dbReference type="NCBI Taxonomy" id="573370"/>
    <lineage>
        <taxon>Bacteria</taxon>
        <taxon>Pseudomonadati</taxon>
        <taxon>Thermodesulfobacteriota</taxon>
        <taxon>Desulfovibrionia</taxon>
        <taxon>Desulfovibrionales</taxon>
        <taxon>Desulfovibrionaceae</taxon>
        <taxon>Solidesulfovibrio</taxon>
    </lineage>
</organism>
<dbReference type="GO" id="GO:0009428">
    <property type="term" value="C:bacterial-type flagellum basal body, distal rod, P ring"/>
    <property type="evidence" value="ECO:0007669"/>
    <property type="project" value="InterPro"/>
</dbReference>
<comment type="function">
    <text evidence="1 4">Assembles around the rod to form the L-ring and probably protects the motor/basal body from shearing forces during rotation.</text>
</comment>
<dbReference type="eggNOG" id="COG1706">
    <property type="taxonomic scope" value="Bacteria"/>
</dbReference>
<accession>C4XIS6</accession>
<evidence type="ECO:0000256" key="2">
    <source>
        <dbReference type="ARBA" id="ARBA00022729"/>
    </source>
</evidence>
<dbReference type="AlphaFoldDB" id="C4XIS6"/>
<evidence type="ECO:0000256" key="1">
    <source>
        <dbReference type="ARBA" id="ARBA00002591"/>
    </source>
</evidence>
<gene>
    <name evidence="4 5" type="primary">flgI</name>
    <name evidence="5" type="ordered locus">DMR_31530</name>
</gene>
<keyword evidence="3 4" id="KW-0975">Bacterial flagellum</keyword>
<evidence type="ECO:0000256" key="4">
    <source>
        <dbReference type="HAMAP-Rule" id="MF_00416"/>
    </source>
</evidence>
<keyword evidence="5" id="KW-0969">Cilium</keyword>
<dbReference type="HAMAP" id="MF_00416">
    <property type="entry name" value="FlgI"/>
    <property type="match status" value="1"/>
</dbReference>
<dbReference type="STRING" id="573370.DMR_31530"/>